<dbReference type="Proteomes" id="UP001501638">
    <property type="component" value="Unassembled WGS sequence"/>
</dbReference>
<sequence>MVRDALCRRISRSAVGAAKVSADAATAAAFPLRHGTPHGTAECPAPIRRSFAGGFSVRGNRNVPGVRVHRGEEAR</sequence>
<evidence type="ECO:0000313" key="2">
    <source>
        <dbReference type="Proteomes" id="UP001501638"/>
    </source>
</evidence>
<keyword evidence="2" id="KW-1185">Reference proteome</keyword>
<dbReference type="EMBL" id="BAAASZ010000020">
    <property type="protein sequence ID" value="GAA2444404.1"/>
    <property type="molecule type" value="Genomic_DNA"/>
</dbReference>
<comment type="caution">
    <text evidence="1">The sequence shown here is derived from an EMBL/GenBank/DDBJ whole genome shotgun (WGS) entry which is preliminary data.</text>
</comment>
<evidence type="ECO:0000313" key="1">
    <source>
        <dbReference type="EMBL" id="GAA2444404.1"/>
    </source>
</evidence>
<gene>
    <name evidence="1" type="ORF">GCM10010405_29920</name>
</gene>
<reference evidence="1 2" key="1">
    <citation type="journal article" date="2019" name="Int. J. Syst. Evol. Microbiol.">
        <title>The Global Catalogue of Microorganisms (GCM) 10K type strain sequencing project: providing services to taxonomists for standard genome sequencing and annotation.</title>
        <authorList>
            <consortium name="The Broad Institute Genomics Platform"/>
            <consortium name="The Broad Institute Genome Sequencing Center for Infectious Disease"/>
            <person name="Wu L."/>
            <person name="Ma J."/>
        </authorList>
    </citation>
    <scope>NUCLEOTIDE SEQUENCE [LARGE SCALE GENOMIC DNA]</scope>
    <source>
        <strain evidence="1 2">JCM 6305</strain>
    </source>
</reference>
<accession>A0ABN3JZN7</accession>
<protein>
    <submittedName>
        <fullName evidence="1">Uncharacterized protein</fullName>
    </submittedName>
</protein>
<name>A0ABN3JZN7_9ACTN</name>
<proteinExistence type="predicted"/>
<organism evidence="1 2">
    <name type="scientific">Streptomyces macrosporus</name>
    <dbReference type="NCBI Taxonomy" id="44032"/>
    <lineage>
        <taxon>Bacteria</taxon>
        <taxon>Bacillati</taxon>
        <taxon>Actinomycetota</taxon>
        <taxon>Actinomycetes</taxon>
        <taxon>Kitasatosporales</taxon>
        <taxon>Streptomycetaceae</taxon>
        <taxon>Streptomyces</taxon>
    </lineage>
</organism>